<reference evidence="2" key="1">
    <citation type="submission" date="2020-11" db="EMBL/GenBank/DDBJ databases">
        <authorList>
            <consortium name="DOE Joint Genome Institute"/>
            <person name="Ahrendt S."/>
            <person name="Riley R."/>
            <person name="Andreopoulos W."/>
            <person name="Labutti K."/>
            <person name="Pangilinan J."/>
            <person name="Ruiz-Duenas F.J."/>
            <person name="Barrasa J.M."/>
            <person name="Sanchez-Garcia M."/>
            <person name="Camarero S."/>
            <person name="Miyauchi S."/>
            <person name="Serrano A."/>
            <person name="Linde D."/>
            <person name="Babiker R."/>
            <person name="Drula E."/>
            <person name="Ayuso-Fernandez I."/>
            <person name="Pacheco R."/>
            <person name="Padilla G."/>
            <person name="Ferreira P."/>
            <person name="Barriuso J."/>
            <person name="Kellner H."/>
            <person name="Castanera R."/>
            <person name="Alfaro M."/>
            <person name="Ramirez L."/>
            <person name="Pisabarro A.G."/>
            <person name="Kuo A."/>
            <person name="Tritt A."/>
            <person name="Lipzen A."/>
            <person name="He G."/>
            <person name="Yan M."/>
            <person name="Ng V."/>
            <person name="Cullen D."/>
            <person name="Martin F."/>
            <person name="Rosso M.-N."/>
            <person name="Henrissat B."/>
            <person name="Hibbett D."/>
            <person name="Martinez A.T."/>
            <person name="Grigoriev I.V."/>
        </authorList>
    </citation>
    <scope>NUCLEOTIDE SEQUENCE</scope>
    <source>
        <strain evidence="2">MF-IS2</strain>
    </source>
</reference>
<name>A0A9P5X255_9AGAR</name>
<dbReference type="AlphaFoldDB" id="A0A9P5X255"/>
<dbReference type="PROSITE" id="PS50181">
    <property type="entry name" value="FBOX"/>
    <property type="match status" value="1"/>
</dbReference>
<dbReference type="Proteomes" id="UP000807342">
    <property type="component" value="Unassembled WGS sequence"/>
</dbReference>
<protein>
    <recommendedName>
        <fullName evidence="1">F-box domain-containing protein</fullName>
    </recommendedName>
</protein>
<feature type="domain" description="F-box" evidence="1">
    <location>
        <begin position="1"/>
        <end position="46"/>
    </location>
</feature>
<evidence type="ECO:0000259" key="1">
    <source>
        <dbReference type="PROSITE" id="PS50181"/>
    </source>
</evidence>
<dbReference type="EMBL" id="MU151881">
    <property type="protein sequence ID" value="KAF9441511.1"/>
    <property type="molecule type" value="Genomic_DNA"/>
</dbReference>
<dbReference type="InterPro" id="IPR001810">
    <property type="entry name" value="F-box_dom"/>
</dbReference>
<sequence>MNLLSLPTEILTSMCLYLGVADSYALQSVNRLFLSLYQTSVELQYALECQIACVDDNPRCHLPVATRLQILRDRETAWRLLKPTFRESILVPSTTSTHYDVTRSHYVLGLRSSSSIPFADGIQSYSIQTPIENSWSVVYTENLVDFGCCIDECDLVACLSSVVGHGSILELYLHLFQHSTGNPYPLATKPKILLCREKVPRLAHQIMATIEVVGETIVLAVEASASFRWMYVLNWKTGESRCDPISVSSPDLAVLSHDLFVNPNIDQNCLDIYYIPQSSHVEVARLIQRLRLPRLRQDMSVHSIRCRAAPNLTGDGKFPKYIPGSIPFMDKPENAIMLFRLDAGLGFDWSDLSMVVHRYSIMKLLPPPSDWSIISCQTHEWQEWGPSISSWIASDEILSGDITVSNGQRHVLHGLHAPRVVGETPAPLTIQNFNPYSVRRALADAGMQVRTKRVLEHPIFCEPITCRLPYVEVISDEEYPYRRVSITDNAIIGRKYRHPGPLAIDVLHFG</sequence>
<gene>
    <name evidence="2" type="ORF">P691DRAFT_715119</name>
</gene>
<proteinExistence type="predicted"/>
<keyword evidence="3" id="KW-1185">Reference proteome</keyword>
<dbReference type="OrthoDB" id="3149552at2759"/>
<evidence type="ECO:0000313" key="3">
    <source>
        <dbReference type="Proteomes" id="UP000807342"/>
    </source>
</evidence>
<organism evidence="2 3">
    <name type="scientific">Macrolepiota fuliginosa MF-IS2</name>
    <dbReference type="NCBI Taxonomy" id="1400762"/>
    <lineage>
        <taxon>Eukaryota</taxon>
        <taxon>Fungi</taxon>
        <taxon>Dikarya</taxon>
        <taxon>Basidiomycota</taxon>
        <taxon>Agaricomycotina</taxon>
        <taxon>Agaricomycetes</taxon>
        <taxon>Agaricomycetidae</taxon>
        <taxon>Agaricales</taxon>
        <taxon>Agaricineae</taxon>
        <taxon>Agaricaceae</taxon>
        <taxon>Macrolepiota</taxon>
    </lineage>
</organism>
<comment type="caution">
    <text evidence="2">The sequence shown here is derived from an EMBL/GenBank/DDBJ whole genome shotgun (WGS) entry which is preliminary data.</text>
</comment>
<evidence type="ECO:0000313" key="2">
    <source>
        <dbReference type="EMBL" id="KAF9441511.1"/>
    </source>
</evidence>
<accession>A0A9P5X255</accession>